<accession>A0A814EH08</accession>
<name>A0A814EH08_9BILA</name>
<evidence type="ECO:0008006" key="3">
    <source>
        <dbReference type="Google" id="ProtNLM"/>
    </source>
</evidence>
<dbReference type="EMBL" id="CAJNOC010003135">
    <property type="protein sequence ID" value="CAF0969200.1"/>
    <property type="molecule type" value="Genomic_DNA"/>
</dbReference>
<dbReference type="OrthoDB" id="10218191at2759"/>
<sequence>MENLNKSIELITLSSGEEFDDCDIIFIDSKNNNNTSKSSNIKRDLSETNICHLNHAKKKCNSKELSQISELKFYQEATGKSADSKPNVASASKKNENSRMTLSEFWLHDPRCDKKLFYNRIDDDIFDVELYIKALLETLIDSICDNSLLYTVEHYYHQRYRKEIFLKHMNIHRKMMDEYESIYKDVENSNEEFNIGKQQMLRALNHSKLVCKELYDEFQEFIKFIQNLYANKKIVP</sequence>
<evidence type="ECO:0000313" key="2">
    <source>
        <dbReference type="Proteomes" id="UP000663879"/>
    </source>
</evidence>
<proteinExistence type="predicted"/>
<keyword evidence="2" id="KW-1185">Reference proteome</keyword>
<dbReference type="AlphaFoldDB" id="A0A814EH08"/>
<reference evidence="1" key="1">
    <citation type="submission" date="2021-02" db="EMBL/GenBank/DDBJ databases">
        <authorList>
            <person name="Nowell W R."/>
        </authorList>
    </citation>
    <scope>NUCLEOTIDE SEQUENCE</scope>
    <source>
        <strain evidence="1">Ploen Becks lab</strain>
    </source>
</reference>
<gene>
    <name evidence="1" type="ORF">OXX778_LOCUS14829</name>
</gene>
<comment type="caution">
    <text evidence="1">The sequence shown here is derived from an EMBL/GenBank/DDBJ whole genome shotgun (WGS) entry which is preliminary data.</text>
</comment>
<dbReference type="Proteomes" id="UP000663879">
    <property type="component" value="Unassembled WGS sequence"/>
</dbReference>
<organism evidence="1 2">
    <name type="scientific">Brachionus calyciflorus</name>
    <dbReference type="NCBI Taxonomy" id="104777"/>
    <lineage>
        <taxon>Eukaryota</taxon>
        <taxon>Metazoa</taxon>
        <taxon>Spiralia</taxon>
        <taxon>Gnathifera</taxon>
        <taxon>Rotifera</taxon>
        <taxon>Eurotatoria</taxon>
        <taxon>Monogononta</taxon>
        <taxon>Pseudotrocha</taxon>
        <taxon>Ploima</taxon>
        <taxon>Brachionidae</taxon>
        <taxon>Brachionus</taxon>
    </lineage>
</organism>
<protein>
    <recommendedName>
        <fullName evidence="3">Plasmodium RESA N-terminal domain-containing protein</fullName>
    </recommendedName>
</protein>
<evidence type="ECO:0000313" key="1">
    <source>
        <dbReference type="EMBL" id="CAF0969200.1"/>
    </source>
</evidence>